<dbReference type="GO" id="GO:0071555">
    <property type="term" value="P:cell wall organization"/>
    <property type="evidence" value="ECO:0007669"/>
    <property type="project" value="UniProtKB-KW"/>
</dbReference>
<keyword evidence="4" id="KW-1185">Reference proteome</keyword>
<evidence type="ECO:0000313" key="4">
    <source>
        <dbReference type="Proteomes" id="UP000017881"/>
    </source>
</evidence>
<dbReference type="PROSITE" id="PS01066">
    <property type="entry name" value="UPP_SYNTHASE"/>
    <property type="match status" value="1"/>
</dbReference>
<feature type="binding site" evidence="2">
    <location>
        <position position="34"/>
    </location>
    <ligand>
        <name>substrate</name>
    </ligand>
</feature>
<sequence length="247" mass="27004">MNAAGKPVPAHVAIIMDGNGRWAAHHGEPRHQGHRAGADSVRAVVEAAARAGVSALTLFAFSSENWRRPANEVGMLMELFLRVLDRETDRLHENGIRLSVIGDRAQLSDKLQRRCAAAESLTAANTRMDLNIAASYGGRWDLAQAARTLAEEVERGERDAASIDEAALGQTVCLGHAPEPDLFIRTGGEQRISNFLLWQLAYTELYFTDTLWPDFKAPELQTALDWFASRERRFGGLAGASEAAPDA</sequence>
<dbReference type="HAMAP" id="MF_01139">
    <property type="entry name" value="ISPT"/>
    <property type="match status" value="1"/>
</dbReference>
<dbReference type="CDD" id="cd00475">
    <property type="entry name" value="Cis_IPPS"/>
    <property type="match status" value="1"/>
</dbReference>
<comment type="catalytic activity">
    <reaction evidence="2">
        <text>8 isopentenyl diphosphate + (2E,6E)-farnesyl diphosphate = di-trans,octa-cis-undecaprenyl diphosphate + 8 diphosphate</text>
        <dbReference type="Rhea" id="RHEA:27551"/>
        <dbReference type="ChEBI" id="CHEBI:33019"/>
        <dbReference type="ChEBI" id="CHEBI:58405"/>
        <dbReference type="ChEBI" id="CHEBI:128769"/>
        <dbReference type="ChEBI" id="CHEBI:175763"/>
        <dbReference type="EC" id="2.5.1.31"/>
    </reaction>
</comment>
<dbReference type="GO" id="GO:0008834">
    <property type="term" value="F:ditrans,polycis-undecaprenyl-diphosphate synthase [(2E,6E)-farnesyl-diphosphate specific] activity"/>
    <property type="evidence" value="ECO:0007669"/>
    <property type="project" value="UniProtKB-UniRule"/>
</dbReference>
<dbReference type="GO" id="GO:0016094">
    <property type="term" value="P:polyprenol biosynthetic process"/>
    <property type="evidence" value="ECO:0007669"/>
    <property type="project" value="TreeGrafter"/>
</dbReference>
<evidence type="ECO:0000256" key="1">
    <source>
        <dbReference type="ARBA" id="ARBA00022679"/>
    </source>
</evidence>
<dbReference type="PANTHER" id="PTHR10291:SF0">
    <property type="entry name" value="DEHYDRODOLICHYL DIPHOSPHATE SYNTHASE 2"/>
    <property type="match status" value="1"/>
</dbReference>
<name>R4V7K6_9GAMM</name>
<dbReference type="GO" id="GO:0009252">
    <property type="term" value="P:peptidoglycan biosynthetic process"/>
    <property type="evidence" value="ECO:0007669"/>
    <property type="project" value="UniProtKB-UniRule"/>
</dbReference>
<keyword evidence="2" id="KW-0133">Cell shape</keyword>
<dbReference type="EC" id="2.5.1.31" evidence="2"/>
<feature type="binding site" evidence="2">
    <location>
        <begin position="191"/>
        <end position="193"/>
    </location>
    <ligand>
        <name>substrate</name>
    </ligand>
</feature>
<dbReference type="InterPro" id="IPR036424">
    <property type="entry name" value="UPP_synth-like_sf"/>
</dbReference>
<dbReference type="Proteomes" id="UP000017881">
    <property type="component" value="Chromosome"/>
</dbReference>
<feature type="binding site" evidence="2">
    <location>
        <begin position="18"/>
        <end position="21"/>
    </location>
    <ligand>
        <name>substrate</name>
    </ligand>
</feature>
<feature type="binding site" evidence="2">
    <location>
        <position position="22"/>
    </location>
    <ligand>
        <name>substrate</name>
    </ligand>
</feature>
<protein>
    <recommendedName>
        <fullName evidence="2">Ditrans,polycis-undecaprenyl-diphosphate synthase ((2E,6E)-farnesyl-diphosphate specific)</fullName>
        <ecNumber evidence="2">2.5.1.31</ecNumber>
    </recommendedName>
    <alternativeName>
        <fullName evidence="2">Ditrans,polycis-undecaprenylcistransferase</fullName>
    </alternativeName>
    <alternativeName>
        <fullName evidence="2">Undecaprenyl diphosphate synthase</fullName>
        <shortName evidence="2">UDS</shortName>
    </alternativeName>
    <alternativeName>
        <fullName evidence="2">Undecaprenyl pyrophosphate synthase</fullName>
        <shortName evidence="2">UPP synthase</shortName>
    </alternativeName>
</protein>
<dbReference type="KEGG" id="ssal:SPISAL_04480"/>
<feature type="binding site" evidence="2">
    <location>
        <position position="68"/>
    </location>
    <ligand>
        <name>substrate</name>
    </ligand>
</feature>
<dbReference type="AlphaFoldDB" id="R4V7K6"/>
<dbReference type="HOGENOM" id="CLU_038505_1_1_6"/>
<reference evidence="3 4" key="1">
    <citation type="journal article" date="2013" name="Genome Announc.">
        <title>Draft Genome of Spiribacter salinus M19-40, an Abundant Gammaproteobacterium in Aquatic Hypersaline Environments.</title>
        <authorList>
            <person name="Leon M.J."/>
            <person name="Ghai R."/>
            <person name="Fernandez A.B."/>
            <person name="Sanchez-Porro C."/>
            <person name="Rodriguez-Valera F."/>
            <person name="Ventosa A."/>
        </authorList>
    </citation>
    <scope>NUCLEOTIDE SEQUENCE [LARGE SCALE GENOMIC DNA]</scope>
    <source>
        <strain evidence="3">M19-40</strain>
    </source>
</reference>
<accession>R4V7K6</accession>
<feature type="binding site" evidence="2">
    <location>
        <position position="66"/>
    </location>
    <ligand>
        <name>substrate</name>
    </ligand>
</feature>
<comment type="subunit">
    <text evidence="2">Homodimer.</text>
</comment>
<feature type="active site" evidence="2">
    <location>
        <position position="17"/>
    </location>
</feature>
<feature type="binding site" evidence="2">
    <location>
        <position position="185"/>
    </location>
    <ligand>
        <name>substrate</name>
    </ligand>
</feature>
<feature type="binding site" evidence="2">
    <location>
        <position position="17"/>
    </location>
    <ligand>
        <name>Mg(2+)</name>
        <dbReference type="ChEBI" id="CHEBI:18420"/>
    </ligand>
</feature>
<organism evidence="3 4">
    <name type="scientific">Spiribacter salinus M19-40</name>
    <dbReference type="NCBI Taxonomy" id="1260251"/>
    <lineage>
        <taxon>Bacteria</taxon>
        <taxon>Pseudomonadati</taxon>
        <taxon>Pseudomonadota</taxon>
        <taxon>Gammaproteobacteria</taxon>
        <taxon>Chromatiales</taxon>
        <taxon>Ectothiorhodospiraceae</taxon>
        <taxon>Spiribacter</taxon>
    </lineage>
</organism>
<keyword evidence="2" id="KW-0961">Cell wall biogenesis/degradation</keyword>
<dbReference type="OrthoDB" id="4191603at2"/>
<keyword evidence="1 2" id="KW-0808">Transferase</keyword>
<dbReference type="InterPro" id="IPR001441">
    <property type="entry name" value="UPP_synth-like"/>
</dbReference>
<dbReference type="GO" id="GO:0008360">
    <property type="term" value="P:regulation of cell shape"/>
    <property type="evidence" value="ECO:0007669"/>
    <property type="project" value="UniProtKB-KW"/>
</dbReference>
<comment type="cofactor">
    <cofactor evidence="2">
        <name>Mg(2+)</name>
        <dbReference type="ChEBI" id="CHEBI:18420"/>
    </cofactor>
    <text evidence="2">Binds 2 magnesium ions per subunit.</text>
</comment>
<dbReference type="eggNOG" id="COG0020">
    <property type="taxonomic scope" value="Bacteria"/>
</dbReference>
<dbReference type="GO" id="GO:0000287">
    <property type="term" value="F:magnesium ion binding"/>
    <property type="evidence" value="ECO:0007669"/>
    <property type="project" value="UniProtKB-UniRule"/>
</dbReference>
<dbReference type="Gene3D" id="3.40.1180.10">
    <property type="entry name" value="Decaprenyl diphosphate synthase-like"/>
    <property type="match status" value="1"/>
</dbReference>
<feature type="binding site" evidence="2">
    <location>
        <begin position="62"/>
        <end position="64"/>
    </location>
    <ligand>
        <name>substrate</name>
    </ligand>
</feature>
<keyword evidence="2" id="KW-0573">Peptidoglycan synthesis</keyword>
<dbReference type="GO" id="GO:0005829">
    <property type="term" value="C:cytosol"/>
    <property type="evidence" value="ECO:0007669"/>
    <property type="project" value="TreeGrafter"/>
</dbReference>
<evidence type="ECO:0000256" key="2">
    <source>
        <dbReference type="HAMAP-Rule" id="MF_01139"/>
    </source>
</evidence>
<comment type="similarity">
    <text evidence="2">Belongs to the UPP synthase family.</text>
</comment>
<evidence type="ECO:0000313" key="3">
    <source>
        <dbReference type="EMBL" id="AGM40990.1"/>
    </source>
</evidence>
<dbReference type="SUPFAM" id="SSF64005">
    <property type="entry name" value="Undecaprenyl diphosphate synthase"/>
    <property type="match status" value="1"/>
</dbReference>
<feature type="binding site" evidence="2">
    <location>
        <position position="30"/>
    </location>
    <ligand>
        <name>substrate</name>
    </ligand>
</feature>
<dbReference type="RefSeq" id="WP_016353297.1">
    <property type="nucleotide sequence ID" value="NC_021291.1"/>
</dbReference>
<proteinExistence type="inferred from homology"/>
<dbReference type="Pfam" id="PF01255">
    <property type="entry name" value="Prenyltransf"/>
    <property type="match status" value="1"/>
</dbReference>
<dbReference type="NCBIfam" id="TIGR00055">
    <property type="entry name" value="uppS"/>
    <property type="match status" value="1"/>
</dbReference>
<dbReference type="InterPro" id="IPR018520">
    <property type="entry name" value="UPP_synth-like_CS"/>
</dbReference>
<dbReference type="PATRIC" id="fig|1260251.3.peg.903"/>
<comment type="function">
    <text evidence="2">Catalyzes the sequential condensation of isopentenyl diphosphate (IPP) with (2E,6E)-farnesyl diphosphate (E,E-FPP) to yield (2Z,6Z,10Z,14Z,18Z,22Z,26Z,30Z,34E,38E)-undecaprenyl diphosphate (di-trans,octa-cis-UPP). UPP is the precursor of glycosyl carrier lipid in the biosynthesis of bacterial cell wall polysaccharide components such as peptidoglycan and lipopolysaccharide.</text>
</comment>
<dbReference type="PANTHER" id="PTHR10291">
    <property type="entry name" value="DEHYDRODOLICHYL DIPHOSPHATE SYNTHASE FAMILY MEMBER"/>
    <property type="match status" value="1"/>
</dbReference>
<feature type="active site" description="Proton acceptor" evidence="2">
    <location>
        <position position="65"/>
    </location>
</feature>
<dbReference type="EMBL" id="CP005963">
    <property type="protein sequence ID" value="AGM40990.1"/>
    <property type="molecule type" value="Genomic_DNA"/>
</dbReference>
<dbReference type="FunFam" id="3.40.1180.10:FF:000001">
    <property type="entry name" value="(2E,6E)-farnesyl-diphosphate-specific ditrans,polycis-undecaprenyl-diphosphate synthase"/>
    <property type="match status" value="1"/>
</dbReference>
<keyword evidence="2" id="KW-0460">Magnesium</keyword>
<keyword evidence="2" id="KW-0479">Metal-binding</keyword>
<gene>
    <name evidence="2" type="primary">uppS</name>
    <name evidence="3" type="ORF">SPISAL_04480</name>
</gene>
<feature type="binding site" evidence="2">
    <location>
        <position position="204"/>
    </location>
    <ligand>
        <name>Mg(2+)</name>
        <dbReference type="ChEBI" id="CHEBI:18420"/>
    </ligand>
</feature>